<sequence length="222" mass="25488">MVMEELKLKLDELKKEDERCNAFGASSHGYELNIPLSETEFKAIEAKYGCIFPDEYREFITTVGNGGAGPFYGVFPIEMEDDNHDMCSWTDGTLVGNLSKPFPYSSNWNLPDSFWENEPDCDNCESDEEEDALWETWEEQLNEKYWAENVMSGAIPICHAGCARRIWMVVSGPMKGTIWSDLRADYAGIELLKDDDGRNLSFKGWYLSWLNKSLKEIRESKN</sequence>
<feature type="domain" description="Knr4/Smi1-like" evidence="1">
    <location>
        <begin position="35"/>
        <end position="212"/>
    </location>
</feature>
<dbReference type="SUPFAM" id="SSF160631">
    <property type="entry name" value="SMI1/KNR4-like"/>
    <property type="match status" value="1"/>
</dbReference>
<dbReference type="Proteomes" id="UP000315439">
    <property type="component" value="Unassembled WGS sequence"/>
</dbReference>
<dbReference type="InterPro" id="IPR037883">
    <property type="entry name" value="Knr4/Smi1-like_sf"/>
</dbReference>
<reference evidence="2 3" key="1">
    <citation type="submission" date="2019-07" db="EMBL/GenBank/DDBJ databases">
        <title>Draft genome for Aliikangiella sp. M105.</title>
        <authorList>
            <person name="Wang G."/>
        </authorList>
    </citation>
    <scope>NUCLEOTIDE SEQUENCE [LARGE SCALE GENOMIC DNA]</scope>
    <source>
        <strain evidence="2 3">M105</strain>
    </source>
</reference>
<protein>
    <submittedName>
        <fullName evidence="2">SMI1/KNR4 family protein</fullName>
    </submittedName>
</protein>
<dbReference type="OrthoDB" id="1190024at2"/>
<keyword evidence="3" id="KW-1185">Reference proteome</keyword>
<evidence type="ECO:0000313" key="3">
    <source>
        <dbReference type="Proteomes" id="UP000315439"/>
    </source>
</evidence>
<proteinExistence type="predicted"/>
<evidence type="ECO:0000313" key="2">
    <source>
        <dbReference type="EMBL" id="TQV89283.1"/>
    </source>
</evidence>
<organism evidence="2 3">
    <name type="scientific">Aliikangiella coralliicola</name>
    <dbReference type="NCBI Taxonomy" id="2592383"/>
    <lineage>
        <taxon>Bacteria</taxon>
        <taxon>Pseudomonadati</taxon>
        <taxon>Pseudomonadota</taxon>
        <taxon>Gammaproteobacteria</taxon>
        <taxon>Oceanospirillales</taxon>
        <taxon>Pleioneaceae</taxon>
        <taxon>Aliikangiella</taxon>
    </lineage>
</organism>
<dbReference type="Pfam" id="PF09346">
    <property type="entry name" value="SMI1_KNR4"/>
    <property type="match status" value="1"/>
</dbReference>
<gene>
    <name evidence="2" type="ORF">FLL46_03895</name>
</gene>
<comment type="caution">
    <text evidence="2">The sequence shown here is derived from an EMBL/GenBank/DDBJ whole genome shotgun (WGS) entry which is preliminary data.</text>
</comment>
<dbReference type="SMART" id="SM00860">
    <property type="entry name" value="SMI1_KNR4"/>
    <property type="match status" value="1"/>
</dbReference>
<dbReference type="Gene3D" id="3.40.1580.10">
    <property type="entry name" value="SMI1/KNR4-like"/>
    <property type="match status" value="1"/>
</dbReference>
<dbReference type="EMBL" id="VIKS01000002">
    <property type="protein sequence ID" value="TQV89283.1"/>
    <property type="molecule type" value="Genomic_DNA"/>
</dbReference>
<dbReference type="AlphaFoldDB" id="A0A545UIM6"/>
<evidence type="ECO:0000259" key="1">
    <source>
        <dbReference type="SMART" id="SM00860"/>
    </source>
</evidence>
<dbReference type="InterPro" id="IPR018958">
    <property type="entry name" value="Knr4/Smi1-like_dom"/>
</dbReference>
<accession>A0A545UIM6</accession>
<name>A0A545UIM6_9GAMM</name>